<feature type="region of interest" description="Disordered" evidence="1">
    <location>
        <begin position="308"/>
        <end position="347"/>
    </location>
</feature>
<dbReference type="Proteomes" id="UP000249229">
    <property type="component" value="Unassembled WGS sequence"/>
</dbReference>
<comment type="caution">
    <text evidence="2">The sequence shown here is derived from an EMBL/GenBank/DDBJ whole genome shotgun (WGS) entry which is preliminary data.</text>
</comment>
<feature type="region of interest" description="Disordered" evidence="1">
    <location>
        <begin position="60"/>
        <end position="85"/>
    </location>
</feature>
<protein>
    <recommendedName>
        <fullName evidence="4">MobA/MobL protein domain-containing protein</fullName>
    </recommendedName>
</protein>
<reference evidence="2 3" key="1">
    <citation type="submission" date="2017-08" db="EMBL/GenBank/DDBJ databases">
        <title>Infants hospitalized years apart are colonized by the same room-sourced microbial strains.</title>
        <authorList>
            <person name="Brooks B."/>
            <person name="Olm M.R."/>
            <person name="Firek B.A."/>
            <person name="Baker R."/>
            <person name="Thomas B.C."/>
            <person name="Morowitz M.J."/>
            <person name="Banfield J.F."/>
        </authorList>
    </citation>
    <scope>NUCLEOTIDE SEQUENCE [LARGE SCALE GENOMIC DNA]</scope>
    <source>
        <strain evidence="2">S2_005_001_R1_22</strain>
    </source>
</reference>
<evidence type="ECO:0000313" key="2">
    <source>
        <dbReference type="EMBL" id="PZQ58885.1"/>
    </source>
</evidence>
<feature type="compositionally biased region" description="Basic residues" evidence="1">
    <location>
        <begin position="63"/>
        <end position="72"/>
    </location>
</feature>
<proteinExistence type="predicted"/>
<feature type="compositionally biased region" description="Basic and acidic residues" evidence="1">
    <location>
        <begin position="334"/>
        <end position="347"/>
    </location>
</feature>
<sequence length="688" mass="74918">MSQARTATLKRLRQSRAEALTAVADKIECQRIRRDFERAERDLDAAIRRFHKRVRVQPELRRRAPAARKRKSTVAGTGHSGLVMKARPQTSSALARLDRAGREGMMLRIRYVRAGGRHAAIGCVVRHWRYIAREAAVTLDAEGKPILAGNLGDATAGLDDFIEQVAEGLAVQEKVLRAMRKNAKLSFRMVGAFPYGLPVAARRKVLQRVGDEIFGVRGLGWSGAAHHADPGADVDNPHFHLDYTLLPIERQADGSYIVANELRTDLDGPEGLRFIRHQVARIMTEVAREHGLDRTFTALSYRERGMDREGGEHVGQEGTAAQRQGHHVAAVARNEARRRRDDARERARAARERIAALEQLKRAIEEEAARMPLLPVPPEIVVTEATSLPIGRALPDLAMPMKVGPVPHIAIPESVSTLPPDAPHIRAVPQIAFDTPPGSLPPIPPVPSLIALPAAISPGRTVPILSSIGVSAPGVPEPQTLTSIGKASPILRRLAPLHDIGSSTPTSDALPSLTKLGKNAPAIAVVPLIYRIGTAVPNMPRPRFALWDLGPDLNCDADDDATEKDLRAAVERETARRQEVASAKVRDPFGGMPESRPHPEFEELLSLLQKQPHLLSIHEGQMFPDDALPLRLRKALHDYALNPRARAAMVNAVKKAEKGSAGKEPAHSMASNAARAATAQAAKDGSQR</sequence>
<organism evidence="2 3">
    <name type="scientific">Sphingomonas taxi</name>
    <dbReference type="NCBI Taxonomy" id="1549858"/>
    <lineage>
        <taxon>Bacteria</taxon>
        <taxon>Pseudomonadati</taxon>
        <taxon>Pseudomonadota</taxon>
        <taxon>Alphaproteobacteria</taxon>
        <taxon>Sphingomonadales</taxon>
        <taxon>Sphingomonadaceae</taxon>
        <taxon>Sphingomonas</taxon>
    </lineage>
</organism>
<evidence type="ECO:0008006" key="4">
    <source>
        <dbReference type="Google" id="ProtNLM"/>
    </source>
</evidence>
<dbReference type="Gene3D" id="3.30.930.30">
    <property type="match status" value="1"/>
</dbReference>
<dbReference type="AlphaFoldDB" id="A0A2W5P7N5"/>
<gene>
    <name evidence="2" type="ORF">DI544_12810</name>
</gene>
<name>A0A2W5P7N5_9SPHN</name>
<dbReference type="EMBL" id="QFQI01000012">
    <property type="protein sequence ID" value="PZQ58885.1"/>
    <property type="molecule type" value="Genomic_DNA"/>
</dbReference>
<evidence type="ECO:0000256" key="1">
    <source>
        <dbReference type="SAM" id="MobiDB-lite"/>
    </source>
</evidence>
<evidence type="ECO:0000313" key="3">
    <source>
        <dbReference type="Proteomes" id="UP000249229"/>
    </source>
</evidence>
<feature type="region of interest" description="Disordered" evidence="1">
    <location>
        <begin position="656"/>
        <end position="688"/>
    </location>
</feature>
<feature type="compositionally biased region" description="Basic and acidic residues" evidence="1">
    <location>
        <begin position="656"/>
        <end position="666"/>
    </location>
</feature>
<accession>A0A2W5P7N5</accession>
<feature type="compositionally biased region" description="Low complexity" evidence="1">
    <location>
        <begin position="667"/>
        <end position="682"/>
    </location>
</feature>